<feature type="compositionally biased region" description="Basic and acidic residues" evidence="2">
    <location>
        <begin position="526"/>
        <end position="543"/>
    </location>
</feature>
<sequence length="1172" mass="129806">MPVHPPKAPLDRPKALSGPRKSRLRLALKKGDATAEEKGHLLNQTFPRPSAAQAASARTKQNGSTGKPSGAVLAVRPTGSPTSTKAPTGTSQSVPHTWHSPLPIHPHSHTDSTSPRTAHQLVLPSTRGSPKRVAAGVCADGRRCDGAQSRGGVDSVTPVEVLPLQLEPIPSQVEDYAAARREWRQERRRLLRLVEEEREARMWLTDHLRRETDHRERREDELSSTIKELQAQVSSGERRLQELNHALEAQSAALDDERLFRQAVENRIVTRLLQESAPYQHLLETLQTPDGLRRLLGIEQHTPLTQQEAPARQEESSAATVLRAAGRSHQQTQTHETVVSQQSRGGSLVSSAALVPGTSMSPLTPFPRRQSAGTHLSSRRSSGVRSRLSGNCGCYCHICGCPAPRGTLSLMASPRSTRLRSLPAGLPYHTAKDGSPQGFGKGRRDWATNRFYETYSPSSPPFDHHVAVAEGEGATTALALPDGARDREDARGEYSDGTVLRSREAIHLEHLEPPAPSDGLDSPAKSPEDRDGLSPSPQEHEELTPLPQDYLKEYFRFQGLPEANDSFYARKLREERSGSYVGEVLGGGRGEQAEDVIDYDEWWASVASFFVPIWAEEKLQVMAKNKIAKQGQAKVINALYEEMASLQHRLADHYSSIARHQSDALFALPPPHPHTKEEEDDHHDATPQVSPIDTMPPSSAALKRERDHYFQRAQKMEEAGRDLSGRLDASLKEGDGMRRRIEWLEGRRKELADKCAEFAGELCKANEEHRILRDIQMERSQQAIDCVSALKDRWEKFEEKTHASLTSLASRLERLTTLLHGAYLVCGSHSGDTRQQQQPRGEDGRVATHTVWRLVARQSTRWPTRDIRQIHPILSVDKGELNGHTLEGLLARYDPSIAETAPRPPSSPRSSRGVLDEIVLRAESLAFAKSAVEPLMSTPECSPLLDAFRKFVETHMSIQETQAAPQPPDNVVCLLPGDLQTIITASRQSITRGAEKAKPQRRRRREPVADEVVTAAFRPVMEAALASFYQLFPECTLVIAGAPDLADQQSAEELQKDDEQGQEEAVQVDEEKRRASVIGYAGRPDSPMRHTSPPRVVIKKYPSDDIQRAAVRRFASFSPIVAAARKSVRRMTEHPGGRKRRASWLTSLMQGGSSRAAAAQGDREGEEGERAE</sequence>
<evidence type="ECO:0000256" key="2">
    <source>
        <dbReference type="SAM" id="MobiDB-lite"/>
    </source>
</evidence>
<evidence type="ECO:0000256" key="1">
    <source>
        <dbReference type="SAM" id="Coils"/>
    </source>
</evidence>
<feature type="compositionally biased region" description="Polar residues" evidence="2">
    <location>
        <begin position="79"/>
        <end position="95"/>
    </location>
</feature>
<feature type="region of interest" description="Disordered" evidence="2">
    <location>
        <begin position="303"/>
        <end position="386"/>
    </location>
</feature>
<feature type="compositionally biased region" description="Basic and acidic residues" evidence="2">
    <location>
        <begin position="29"/>
        <end position="40"/>
    </location>
</feature>
<dbReference type="VEuPathDB" id="CryptoDB:Vbra_15425"/>
<dbReference type="InParanoid" id="A0A0G4FHD7"/>
<organism evidence="3 4">
    <name type="scientific">Vitrella brassicaformis (strain CCMP3155)</name>
    <dbReference type="NCBI Taxonomy" id="1169540"/>
    <lineage>
        <taxon>Eukaryota</taxon>
        <taxon>Sar</taxon>
        <taxon>Alveolata</taxon>
        <taxon>Colpodellida</taxon>
        <taxon>Vitrellaceae</taxon>
        <taxon>Vitrella</taxon>
    </lineage>
</organism>
<protein>
    <submittedName>
        <fullName evidence="3">Uncharacterized protein</fullName>
    </submittedName>
</protein>
<dbReference type="EMBL" id="CDMY01000436">
    <property type="protein sequence ID" value="CEM12707.1"/>
    <property type="molecule type" value="Genomic_DNA"/>
</dbReference>
<feature type="region of interest" description="Disordered" evidence="2">
    <location>
        <begin position="481"/>
        <end position="544"/>
    </location>
</feature>
<proteinExistence type="predicted"/>
<feature type="compositionally biased region" description="Basic and acidic residues" evidence="2">
    <location>
        <begin position="483"/>
        <end position="494"/>
    </location>
</feature>
<gene>
    <name evidence="3" type="ORF">Vbra_15425</name>
</gene>
<feature type="compositionally biased region" description="Polar residues" evidence="2">
    <location>
        <begin position="328"/>
        <end position="350"/>
    </location>
</feature>
<evidence type="ECO:0000313" key="3">
    <source>
        <dbReference type="EMBL" id="CEM12707.1"/>
    </source>
</evidence>
<feature type="compositionally biased region" description="Basic and acidic residues" evidence="2">
    <location>
        <begin position="674"/>
        <end position="685"/>
    </location>
</feature>
<feature type="region of interest" description="Disordered" evidence="2">
    <location>
        <begin position="1053"/>
        <end position="1074"/>
    </location>
</feature>
<feature type="compositionally biased region" description="Basic and acidic residues" evidence="2">
    <location>
        <begin position="501"/>
        <end position="512"/>
    </location>
</feature>
<feature type="region of interest" description="Disordered" evidence="2">
    <location>
        <begin position="1"/>
        <end position="116"/>
    </location>
</feature>
<feature type="region of interest" description="Disordered" evidence="2">
    <location>
        <begin position="1127"/>
        <end position="1172"/>
    </location>
</feature>
<accession>A0A0G4FHD7</accession>
<keyword evidence="4" id="KW-1185">Reference proteome</keyword>
<evidence type="ECO:0000313" key="4">
    <source>
        <dbReference type="Proteomes" id="UP000041254"/>
    </source>
</evidence>
<feature type="compositionally biased region" description="Polar residues" evidence="2">
    <location>
        <begin position="1144"/>
        <end position="1153"/>
    </location>
</feature>
<feature type="coiled-coil region" evidence="1">
    <location>
        <begin position="180"/>
        <end position="257"/>
    </location>
</feature>
<feature type="compositionally biased region" description="Low complexity" evidence="2">
    <location>
        <begin position="47"/>
        <end position="58"/>
    </location>
</feature>
<dbReference type="AlphaFoldDB" id="A0A0G4FHD7"/>
<reference evidence="3 4" key="1">
    <citation type="submission" date="2014-11" db="EMBL/GenBank/DDBJ databases">
        <authorList>
            <person name="Zhu J."/>
            <person name="Qi W."/>
            <person name="Song R."/>
        </authorList>
    </citation>
    <scope>NUCLEOTIDE SEQUENCE [LARGE SCALE GENOMIC DNA]</scope>
</reference>
<keyword evidence="1" id="KW-0175">Coiled coil</keyword>
<feature type="region of interest" description="Disordered" evidence="2">
    <location>
        <begin position="668"/>
        <end position="700"/>
    </location>
</feature>
<dbReference type="Proteomes" id="UP000041254">
    <property type="component" value="Unassembled WGS sequence"/>
</dbReference>
<name>A0A0G4FHD7_VITBC</name>